<dbReference type="GO" id="GO:0016597">
    <property type="term" value="F:amino acid binding"/>
    <property type="evidence" value="ECO:0007669"/>
    <property type="project" value="InterPro"/>
</dbReference>
<dbReference type="EC" id="2.1.3.2" evidence="7"/>
<dbReference type="NCBIfam" id="NF002032">
    <property type="entry name" value="PRK00856.1"/>
    <property type="match status" value="1"/>
</dbReference>
<dbReference type="InterPro" id="IPR006132">
    <property type="entry name" value="Asp/Orn_carbamoyltranf_P-bd"/>
</dbReference>
<feature type="binding site" evidence="7">
    <location>
        <position position="162"/>
    </location>
    <ligand>
        <name>L-aspartate</name>
        <dbReference type="ChEBI" id="CHEBI:29991"/>
    </ligand>
</feature>
<dbReference type="InterPro" id="IPR036901">
    <property type="entry name" value="Asp/Orn_carbamoylTrfase_sf"/>
</dbReference>
<dbReference type="NCBIfam" id="TIGR00670">
    <property type="entry name" value="asp_carb_tr"/>
    <property type="match status" value="1"/>
</dbReference>
<evidence type="ECO:0000256" key="5">
    <source>
        <dbReference type="ARBA" id="ARBA00043884"/>
    </source>
</evidence>
<sequence length="303" mass="34308">MRSFLNINALQKSDVLNLVQRALALKSGVRPIKKDLTVANLFFENSTRTNSSFQMAENHLGLQRIIIDPQNSSMSKGESLTDTLKTLKAIGVDLVVVRHSMTNWYDQILTDSRHDMPQLVNAGDGSGQHPSQSLLDLVTIYEQFGHLENLKIRIIGDLAHSRVARSNAEILKKFGAQVSFSGPAQWQTTGFEQFGDFVAMDSDWDKLDVVMFLRVQHERITKTENQNFSAKKYHEQFGLNQSRYDHLKSDAIIMHPAPVNRDVEIADDLVEAPKSRIFEQMTNGVFARMAILEYTMEDHNATD</sequence>
<gene>
    <name evidence="7" type="primary">pyrB</name>
    <name evidence="10" type="ORF">FGL89_01285</name>
</gene>
<dbReference type="SUPFAM" id="SSF53671">
    <property type="entry name" value="Aspartate/ornithine carbamoyltransferase"/>
    <property type="match status" value="1"/>
</dbReference>
<evidence type="ECO:0000256" key="7">
    <source>
        <dbReference type="HAMAP-Rule" id="MF_00001"/>
    </source>
</evidence>
<evidence type="ECO:0000256" key="3">
    <source>
        <dbReference type="ARBA" id="ARBA00022679"/>
    </source>
</evidence>
<accession>A0AAE6IL51</accession>
<evidence type="ECO:0000256" key="6">
    <source>
        <dbReference type="ARBA" id="ARBA00048859"/>
    </source>
</evidence>
<feature type="domain" description="Aspartate/ornithine carbamoyltransferase carbamoyl-P binding" evidence="9">
    <location>
        <begin position="2"/>
        <end position="142"/>
    </location>
</feature>
<feature type="binding site" evidence="7">
    <location>
        <position position="132"/>
    </location>
    <ligand>
        <name>carbamoyl phosphate</name>
        <dbReference type="ChEBI" id="CHEBI:58228"/>
    </ligand>
</feature>
<dbReference type="AlphaFoldDB" id="A0AAE6IL51"/>
<dbReference type="Gene3D" id="3.40.50.1370">
    <property type="entry name" value="Aspartate/ornithine carbamoyltransferase"/>
    <property type="match status" value="2"/>
</dbReference>
<dbReference type="PROSITE" id="PS00097">
    <property type="entry name" value="CARBAMOYLTRANSFERASE"/>
    <property type="match status" value="1"/>
</dbReference>
<dbReference type="GO" id="GO:0004070">
    <property type="term" value="F:aspartate carbamoyltransferase activity"/>
    <property type="evidence" value="ECO:0007669"/>
    <property type="project" value="UniProtKB-UniRule"/>
</dbReference>
<dbReference type="PRINTS" id="PR00101">
    <property type="entry name" value="ATCASE"/>
</dbReference>
<dbReference type="FunFam" id="3.40.50.1370:FF:000011">
    <property type="entry name" value="Aspartate carbamoyltransferase"/>
    <property type="match status" value="1"/>
</dbReference>
<comment type="pathway">
    <text evidence="1 7">Pyrimidine metabolism; UMP biosynthesis via de novo pathway; (S)-dihydroorotate from bicarbonate: step 2/3.</text>
</comment>
<feature type="binding site" evidence="7">
    <location>
        <position position="48"/>
    </location>
    <ligand>
        <name>carbamoyl phosphate</name>
        <dbReference type="ChEBI" id="CHEBI:58228"/>
    </ligand>
</feature>
<dbReference type="GO" id="GO:0006520">
    <property type="term" value="P:amino acid metabolic process"/>
    <property type="evidence" value="ECO:0007669"/>
    <property type="project" value="InterPro"/>
</dbReference>
<organism evidence="10 11">
    <name type="scientific">Leuconostoc carnosum</name>
    <dbReference type="NCBI Taxonomy" id="1252"/>
    <lineage>
        <taxon>Bacteria</taxon>
        <taxon>Bacillati</taxon>
        <taxon>Bacillota</taxon>
        <taxon>Bacilli</taxon>
        <taxon>Lactobacillales</taxon>
        <taxon>Lactobacillaceae</taxon>
        <taxon>Leuconostoc</taxon>
    </lineage>
</organism>
<dbReference type="GO" id="GO:0006207">
    <property type="term" value="P:'de novo' pyrimidine nucleobase biosynthetic process"/>
    <property type="evidence" value="ECO:0007669"/>
    <property type="project" value="InterPro"/>
</dbReference>
<evidence type="ECO:0000256" key="1">
    <source>
        <dbReference type="ARBA" id="ARBA00004852"/>
    </source>
</evidence>
<feature type="domain" description="Aspartate/ornithine carbamoyltransferase Asp/Orn-binding" evidence="8">
    <location>
        <begin position="149"/>
        <end position="294"/>
    </location>
</feature>
<dbReference type="InterPro" id="IPR006130">
    <property type="entry name" value="Asp/Orn_carbamoylTrfase"/>
</dbReference>
<comment type="function">
    <text evidence="5 7">Catalyzes the condensation of carbamoyl phosphate and aspartate to form carbamoyl aspartate and inorganic phosphate, the committed step in the de novo pyrimidine nucleotide biosynthesis pathway.</text>
</comment>
<feature type="binding site" evidence="7">
    <location>
        <position position="214"/>
    </location>
    <ligand>
        <name>L-aspartate</name>
        <dbReference type="ChEBI" id="CHEBI:29991"/>
    </ligand>
</feature>
<feature type="binding site" evidence="7">
    <location>
        <position position="49"/>
    </location>
    <ligand>
        <name>carbamoyl phosphate</name>
        <dbReference type="ChEBI" id="CHEBI:58228"/>
    </ligand>
</feature>
<evidence type="ECO:0000259" key="9">
    <source>
        <dbReference type="Pfam" id="PF02729"/>
    </source>
</evidence>
<dbReference type="InterPro" id="IPR002082">
    <property type="entry name" value="Asp_carbamoyltransf"/>
</dbReference>
<dbReference type="EMBL" id="CP042374">
    <property type="protein sequence ID" value="QEA32866.1"/>
    <property type="molecule type" value="Genomic_DNA"/>
</dbReference>
<protein>
    <recommendedName>
        <fullName evidence="7">Aspartate carbamoyltransferase</fullName>
        <ecNumber evidence="7">2.1.3.2</ecNumber>
    </recommendedName>
    <alternativeName>
        <fullName evidence="7">Aspartate transcarbamylase</fullName>
        <shortName evidence="7">ATCase</shortName>
    </alternativeName>
</protein>
<feature type="binding site" evidence="7">
    <location>
        <position position="129"/>
    </location>
    <ligand>
        <name>carbamoyl phosphate</name>
        <dbReference type="ChEBI" id="CHEBI:58228"/>
    </ligand>
</feature>
<keyword evidence="4 7" id="KW-0665">Pyrimidine biosynthesis</keyword>
<feature type="binding site" evidence="7">
    <location>
        <position position="257"/>
    </location>
    <ligand>
        <name>carbamoyl phosphate</name>
        <dbReference type="ChEBI" id="CHEBI:58228"/>
    </ligand>
</feature>
<keyword evidence="3 7" id="KW-0808">Transferase</keyword>
<dbReference type="GeneID" id="61186355"/>
<comment type="catalytic activity">
    <reaction evidence="6 7">
        <text>carbamoyl phosphate + L-aspartate = N-carbamoyl-L-aspartate + phosphate + H(+)</text>
        <dbReference type="Rhea" id="RHEA:20013"/>
        <dbReference type="ChEBI" id="CHEBI:15378"/>
        <dbReference type="ChEBI" id="CHEBI:29991"/>
        <dbReference type="ChEBI" id="CHEBI:32814"/>
        <dbReference type="ChEBI" id="CHEBI:43474"/>
        <dbReference type="ChEBI" id="CHEBI:58228"/>
        <dbReference type="EC" id="2.1.3.2"/>
    </reaction>
</comment>
<dbReference type="PANTHER" id="PTHR45753">
    <property type="entry name" value="ORNITHINE CARBAMOYLTRANSFERASE, MITOCHONDRIAL"/>
    <property type="match status" value="1"/>
</dbReference>
<dbReference type="Proteomes" id="UP000321332">
    <property type="component" value="Chromosome"/>
</dbReference>
<evidence type="ECO:0000313" key="10">
    <source>
        <dbReference type="EMBL" id="QEA32866.1"/>
    </source>
</evidence>
<comment type="similarity">
    <text evidence="2 7">Belongs to the aspartate/ornithine carbamoyltransferase superfamily. ATCase family.</text>
</comment>
<evidence type="ECO:0000259" key="8">
    <source>
        <dbReference type="Pfam" id="PF00185"/>
    </source>
</evidence>
<name>A0AAE6IL51_LEUCA</name>
<proteinExistence type="inferred from homology"/>
<evidence type="ECO:0000256" key="2">
    <source>
        <dbReference type="ARBA" id="ARBA00008896"/>
    </source>
</evidence>
<dbReference type="RefSeq" id="WP_147000276.1">
    <property type="nucleotide sequence ID" value="NZ_CP042374.1"/>
</dbReference>
<dbReference type="GO" id="GO:0005829">
    <property type="term" value="C:cytosol"/>
    <property type="evidence" value="ECO:0007669"/>
    <property type="project" value="TreeGrafter"/>
</dbReference>
<evidence type="ECO:0000256" key="4">
    <source>
        <dbReference type="ARBA" id="ARBA00022975"/>
    </source>
</evidence>
<dbReference type="GO" id="GO:0044205">
    <property type="term" value="P:'de novo' UMP biosynthetic process"/>
    <property type="evidence" value="ECO:0007669"/>
    <property type="project" value="UniProtKB-UniRule"/>
</dbReference>
<dbReference type="PANTHER" id="PTHR45753:SF6">
    <property type="entry name" value="ASPARTATE CARBAMOYLTRANSFERASE"/>
    <property type="match status" value="1"/>
</dbReference>
<dbReference type="HAMAP" id="MF_00001">
    <property type="entry name" value="Asp_carb_tr"/>
    <property type="match status" value="1"/>
</dbReference>
<dbReference type="Pfam" id="PF00185">
    <property type="entry name" value="OTCace"/>
    <property type="match status" value="1"/>
</dbReference>
<feature type="binding site" evidence="7">
    <location>
        <position position="98"/>
    </location>
    <ligand>
        <name>carbamoyl phosphate</name>
        <dbReference type="ChEBI" id="CHEBI:58228"/>
    </ligand>
</feature>
<feature type="binding site" evidence="7">
    <location>
        <position position="258"/>
    </location>
    <ligand>
        <name>carbamoyl phosphate</name>
        <dbReference type="ChEBI" id="CHEBI:58228"/>
    </ligand>
</feature>
<comment type="subunit">
    <text evidence="7">Heterododecamer (2C3:3R2) of six catalytic PyrB chains organized as two trimers (C3), and six regulatory PyrI chains organized as three dimers (R2).</text>
</comment>
<dbReference type="Pfam" id="PF02729">
    <property type="entry name" value="OTCace_N"/>
    <property type="match status" value="1"/>
</dbReference>
<dbReference type="InterPro" id="IPR006131">
    <property type="entry name" value="Asp_carbamoyltransf_Asp/Orn-bd"/>
</dbReference>
<reference evidence="10 11" key="1">
    <citation type="submission" date="2019-06" db="EMBL/GenBank/DDBJ databases">
        <title>Genome analyses of bacteria isolated from kimchi.</title>
        <authorList>
            <person name="Lee S."/>
            <person name="Ahn S."/>
            <person name="Roh S."/>
        </authorList>
    </citation>
    <scope>NUCLEOTIDE SEQUENCE [LARGE SCALE GENOMIC DNA]</scope>
    <source>
        <strain evidence="10 11">CBA3620</strain>
    </source>
</reference>
<feature type="binding site" evidence="7">
    <location>
        <position position="76"/>
    </location>
    <ligand>
        <name>L-aspartate</name>
        <dbReference type="ChEBI" id="CHEBI:29991"/>
    </ligand>
</feature>
<dbReference type="PRINTS" id="PR00100">
    <property type="entry name" value="AOTCASE"/>
</dbReference>
<evidence type="ECO:0000313" key="11">
    <source>
        <dbReference type="Proteomes" id="UP000321332"/>
    </source>
</evidence>